<dbReference type="EMBL" id="WKKI01000002">
    <property type="protein sequence ID" value="MRX70915.1"/>
    <property type="molecule type" value="Genomic_DNA"/>
</dbReference>
<keyword evidence="2" id="KW-1185">Reference proteome</keyword>
<comment type="caution">
    <text evidence="1">The sequence shown here is derived from an EMBL/GenBank/DDBJ whole genome shotgun (WGS) entry which is preliminary data.</text>
</comment>
<name>A0A7X2IWI3_9BACI</name>
<protein>
    <submittedName>
        <fullName evidence="1">Uncharacterized protein</fullName>
    </submittedName>
</protein>
<gene>
    <name evidence="1" type="ORF">GJU40_01870</name>
</gene>
<dbReference type="OrthoDB" id="2964978at2"/>
<dbReference type="RefSeq" id="WP_154306045.1">
    <property type="nucleotide sequence ID" value="NZ_WKKI01000002.1"/>
</dbReference>
<reference evidence="1 2" key="1">
    <citation type="submission" date="2019-11" db="EMBL/GenBank/DDBJ databases">
        <title>Bacillus lacus genome.</title>
        <authorList>
            <person name="Allen C.J."/>
            <person name="Newman J.D."/>
        </authorList>
    </citation>
    <scope>NUCLEOTIDE SEQUENCE [LARGE SCALE GENOMIC DNA]</scope>
    <source>
        <strain evidence="1 2">KCTC 33946</strain>
    </source>
</reference>
<proteinExistence type="predicted"/>
<organism evidence="1 2">
    <name type="scientific">Metabacillus lacus</name>
    <dbReference type="NCBI Taxonomy" id="1983721"/>
    <lineage>
        <taxon>Bacteria</taxon>
        <taxon>Bacillati</taxon>
        <taxon>Bacillota</taxon>
        <taxon>Bacilli</taxon>
        <taxon>Bacillales</taxon>
        <taxon>Bacillaceae</taxon>
        <taxon>Metabacillus</taxon>
    </lineage>
</organism>
<evidence type="ECO:0000313" key="2">
    <source>
        <dbReference type="Proteomes" id="UP000448867"/>
    </source>
</evidence>
<dbReference type="Proteomes" id="UP000448867">
    <property type="component" value="Unassembled WGS sequence"/>
</dbReference>
<sequence length="167" mass="18952">MFDPTVFDNLKVLLEGHIYDLDLQEEICVTGRKDLVDLASMSRSCTLEFIPVNSGRYLKAFITLEISHEQISGELLGTGVNPGCSLTMKFETLSNEQSAGEKELSYLKDIWGSSVSYDLEVKWRQSLPGEYLHVYELKLKRMLTEEEAQDLYQLVQHAELSFSAFGT</sequence>
<evidence type="ECO:0000313" key="1">
    <source>
        <dbReference type="EMBL" id="MRX70915.1"/>
    </source>
</evidence>
<dbReference type="AlphaFoldDB" id="A0A7X2IWI3"/>
<accession>A0A7X2IWI3</accession>